<feature type="compositionally biased region" description="Pro residues" evidence="5">
    <location>
        <begin position="138"/>
        <end position="147"/>
    </location>
</feature>
<evidence type="ECO:0000256" key="1">
    <source>
        <dbReference type="ARBA" id="ARBA00004370"/>
    </source>
</evidence>
<dbReference type="GO" id="GO:0016020">
    <property type="term" value="C:membrane"/>
    <property type="evidence" value="ECO:0007669"/>
    <property type="project" value="UniProtKB-SubCell"/>
</dbReference>
<dbReference type="EMBL" id="MU853333">
    <property type="protein sequence ID" value="KAK4116681.1"/>
    <property type="molecule type" value="Genomic_DNA"/>
</dbReference>
<dbReference type="InterPro" id="IPR035780">
    <property type="entry name" value="SPRY_Ssh4-like"/>
</dbReference>
<feature type="region of interest" description="Disordered" evidence="5">
    <location>
        <begin position="276"/>
        <end position="314"/>
    </location>
</feature>
<feature type="compositionally biased region" description="Polar residues" evidence="5">
    <location>
        <begin position="122"/>
        <end position="135"/>
    </location>
</feature>
<comment type="subcellular location">
    <subcellularLocation>
        <location evidence="1">Membrane</location>
    </subcellularLocation>
</comment>
<feature type="compositionally biased region" description="Low complexity" evidence="5">
    <location>
        <begin position="290"/>
        <end position="299"/>
    </location>
</feature>
<organism evidence="6 7">
    <name type="scientific">Canariomyces notabilis</name>
    <dbReference type="NCBI Taxonomy" id="2074819"/>
    <lineage>
        <taxon>Eukaryota</taxon>
        <taxon>Fungi</taxon>
        <taxon>Dikarya</taxon>
        <taxon>Ascomycota</taxon>
        <taxon>Pezizomycotina</taxon>
        <taxon>Sordariomycetes</taxon>
        <taxon>Sordariomycetidae</taxon>
        <taxon>Sordariales</taxon>
        <taxon>Chaetomiaceae</taxon>
        <taxon>Canariomyces</taxon>
    </lineage>
</organism>
<name>A0AAN6TLY5_9PEZI</name>
<dbReference type="InterPro" id="IPR043136">
    <property type="entry name" value="B30.2/SPRY_sf"/>
</dbReference>
<evidence type="ECO:0000256" key="3">
    <source>
        <dbReference type="ARBA" id="ARBA00022989"/>
    </source>
</evidence>
<keyword evidence="7" id="KW-1185">Reference proteome</keyword>
<evidence type="ECO:0008006" key="8">
    <source>
        <dbReference type="Google" id="ProtNLM"/>
    </source>
</evidence>
<dbReference type="PRINTS" id="PR01217">
    <property type="entry name" value="PRICHEXTENSN"/>
</dbReference>
<evidence type="ECO:0000256" key="2">
    <source>
        <dbReference type="ARBA" id="ARBA00022692"/>
    </source>
</evidence>
<dbReference type="AlphaFoldDB" id="A0AAN6TLY5"/>
<protein>
    <recommendedName>
        <fullName evidence="8">SPRY domain-containing protein</fullName>
    </recommendedName>
</protein>
<feature type="compositionally biased region" description="Pro residues" evidence="5">
    <location>
        <begin position="74"/>
        <end position="89"/>
    </location>
</feature>
<feature type="compositionally biased region" description="Low complexity" evidence="5">
    <location>
        <begin position="38"/>
        <end position="58"/>
    </location>
</feature>
<evidence type="ECO:0000256" key="4">
    <source>
        <dbReference type="ARBA" id="ARBA00023136"/>
    </source>
</evidence>
<proteinExistence type="predicted"/>
<dbReference type="Gene3D" id="2.60.120.920">
    <property type="match status" value="1"/>
</dbReference>
<sequence>MCFGSKKNNIYDEEPPRPAPGHAPQQPVYAPEPKQSTPAQYHQQRHQQPQQQQQAMYPQHPPPTELPSASNDYAPPPGPPPSHPQPMPPSGDDGFAPPPGPPPSYGRPGDDFAPPRGPPPSHSSAVHRQNDNSLSYIAPPPGPPPPHAAQAETKKPSPQHDWATAVPDTALLPPPPSFFSGWDRSPATNASEDQAEAGERWCAANPLQPNVPLGEPVEGALHMLQTHNLNLIQPTWFRGSLVRTAPGVWEGHTEPQAGDMSIIAYPPLYKVSLQSPLLSTSPSNPPPSSHPQFLPSNPFSSPPPYPYSSQSQAKPSPKTIYYEVEVIQPSPRRGEVCLALGYAALPYPQFRMPGWHRGSLAVHGDDGHRFINDRWGGKTFTEPFAPGERYGIGMTFTAVAGNQRIAVDVFFTRQGRESGRWNLHEETDAQQDLPVVGLEGYHDLACAIGTFGQVGFRVFFRPEDWLFKPAGC</sequence>
<comment type="caution">
    <text evidence="6">The sequence shown here is derived from an EMBL/GenBank/DDBJ whole genome shotgun (WGS) entry which is preliminary data.</text>
</comment>
<evidence type="ECO:0000313" key="6">
    <source>
        <dbReference type="EMBL" id="KAK4116681.1"/>
    </source>
</evidence>
<keyword evidence="4" id="KW-0472">Membrane</keyword>
<dbReference type="GeneID" id="89937541"/>
<dbReference type="CDD" id="cd12910">
    <property type="entry name" value="SPRY_SSH4_like"/>
    <property type="match status" value="1"/>
</dbReference>
<reference evidence="6" key="2">
    <citation type="submission" date="2023-05" db="EMBL/GenBank/DDBJ databases">
        <authorList>
            <consortium name="Lawrence Berkeley National Laboratory"/>
            <person name="Steindorff A."/>
            <person name="Hensen N."/>
            <person name="Bonometti L."/>
            <person name="Westerberg I."/>
            <person name="Brannstrom I.O."/>
            <person name="Guillou S."/>
            <person name="Cros-Aarteil S."/>
            <person name="Calhoun S."/>
            <person name="Haridas S."/>
            <person name="Kuo A."/>
            <person name="Mondo S."/>
            <person name="Pangilinan J."/>
            <person name="Riley R."/>
            <person name="Labutti K."/>
            <person name="Andreopoulos B."/>
            <person name="Lipzen A."/>
            <person name="Chen C."/>
            <person name="Yanf M."/>
            <person name="Daum C."/>
            <person name="Ng V."/>
            <person name="Clum A."/>
            <person name="Ohm R."/>
            <person name="Martin F."/>
            <person name="Silar P."/>
            <person name="Natvig D."/>
            <person name="Lalanne C."/>
            <person name="Gautier V."/>
            <person name="Ament-Velasquez S.L."/>
            <person name="Kruys A."/>
            <person name="Hutchinson M.I."/>
            <person name="Powell A.J."/>
            <person name="Barry K."/>
            <person name="Miller A.N."/>
            <person name="Grigoriev I.V."/>
            <person name="Debuchy R."/>
            <person name="Gladieux P."/>
            <person name="Thoren M.H."/>
            <person name="Johannesson H."/>
        </authorList>
    </citation>
    <scope>NUCLEOTIDE SEQUENCE</scope>
    <source>
        <strain evidence="6">CBS 508.74</strain>
    </source>
</reference>
<reference evidence="6" key="1">
    <citation type="journal article" date="2023" name="Mol. Phylogenet. Evol.">
        <title>Genome-scale phylogeny and comparative genomics of the fungal order Sordariales.</title>
        <authorList>
            <person name="Hensen N."/>
            <person name="Bonometti L."/>
            <person name="Westerberg I."/>
            <person name="Brannstrom I.O."/>
            <person name="Guillou S."/>
            <person name="Cros-Aarteil S."/>
            <person name="Calhoun S."/>
            <person name="Haridas S."/>
            <person name="Kuo A."/>
            <person name="Mondo S."/>
            <person name="Pangilinan J."/>
            <person name="Riley R."/>
            <person name="LaButti K."/>
            <person name="Andreopoulos B."/>
            <person name="Lipzen A."/>
            <person name="Chen C."/>
            <person name="Yan M."/>
            <person name="Daum C."/>
            <person name="Ng V."/>
            <person name="Clum A."/>
            <person name="Steindorff A."/>
            <person name="Ohm R.A."/>
            <person name="Martin F."/>
            <person name="Silar P."/>
            <person name="Natvig D.O."/>
            <person name="Lalanne C."/>
            <person name="Gautier V."/>
            <person name="Ament-Velasquez S.L."/>
            <person name="Kruys A."/>
            <person name="Hutchinson M.I."/>
            <person name="Powell A.J."/>
            <person name="Barry K."/>
            <person name="Miller A.N."/>
            <person name="Grigoriev I.V."/>
            <person name="Debuchy R."/>
            <person name="Gladieux P."/>
            <person name="Hiltunen Thoren M."/>
            <person name="Johannesson H."/>
        </authorList>
    </citation>
    <scope>NUCLEOTIDE SEQUENCE</scope>
    <source>
        <strain evidence="6">CBS 508.74</strain>
    </source>
</reference>
<evidence type="ECO:0000313" key="7">
    <source>
        <dbReference type="Proteomes" id="UP001302812"/>
    </source>
</evidence>
<dbReference type="RefSeq" id="XP_064674251.1">
    <property type="nucleotide sequence ID" value="XM_064813416.1"/>
</dbReference>
<feature type="region of interest" description="Disordered" evidence="5">
    <location>
        <begin position="1"/>
        <end position="171"/>
    </location>
</feature>
<dbReference type="Proteomes" id="UP001302812">
    <property type="component" value="Unassembled WGS sequence"/>
</dbReference>
<keyword evidence="3" id="KW-1133">Transmembrane helix</keyword>
<gene>
    <name evidence="6" type="ORF">N656DRAFT_765595</name>
</gene>
<feature type="compositionally biased region" description="Pro residues" evidence="5">
    <location>
        <begin position="96"/>
        <end position="105"/>
    </location>
</feature>
<evidence type="ECO:0000256" key="5">
    <source>
        <dbReference type="SAM" id="MobiDB-lite"/>
    </source>
</evidence>
<accession>A0AAN6TLY5</accession>
<keyword evidence="2" id="KW-0812">Transmembrane</keyword>